<evidence type="ECO:0000259" key="6">
    <source>
        <dbReference type="PROSITE" id="PS51842"/>
    </source>
</evidence>
<dbReference type="SMART" id="SM01391">
    <property type="entry name" value="Filament"/>
    <property type="match status" value="1"/>
</dbReference>
<dbReference type="PRINTS" id="PR01248">
    <property type="entry name" value="TYPE1KERATIN"/>
</dbReference>
<dbReference type="AlphaFoldDB" id="A0A8C8VL24"/>
<feature type="coiled-coil region" evidence="4">
    <location>
        <begin position="333"/>
        <end position="360"/>
    </location>
</feature>
<evidence type="ECO:0000256" key="3">
    <source>
        <dbReference type="RuleBase" id="RU000685"/>
    </source>
</evidence>
<evidence type="ECO:0000256" key="1">
    <source>
        <dbReference type="ARBA" id="ARBA00022754"/>
    </source>
</evidence>
<dbReference type="PANTHER" id="PTHR23239:SF44">
    <property type="entry name" value="KERATIN, TYPE I CYTOSKELETAL 23"/>
    <property type="match status" value="1"/>
</dbReference>
<dbReference type="InterPro" id="IPR018039">
    <property type="entry name" value="IF_conserved"/>
</dbReference>
<dbReference type="FunFam" id="1.20.5.170:FF:000002">
    <property type="entry name" value="Type I keratin KA11"/>
    <property type="match status" value="1"/>
</dbReference>
<reference evidence="7" key="2">
    <citation type="submission" date="2025-09" db="UniProtKB">
        <authorList>
            <consortium name="Ensembl"/>
        </authorList>
    </citation>
    <scope>IDENTIFICATION</scope>
</reference>
<protein>
    <submittedName>
        <fullName evidence="7">Keratin 23</fullName>
    </submittedName>
</protein>
<dbReference type="GO" id="GO:0005198">
    <property type="term" value="F:structural molecule activity"/>
    <property type="evidence" value="ECO:0007669"/>
    <property type="project" value="InterPro"/>
</dbReference>
<evidence type="ECO:0000313" key="7">
    <source>
        <dbReference type="Ensembl" id="ENSPCEP00000015512.1"/>
    </source>
</evidence>
<dbReference type="InterPro" id="IPR002957">
    <property type="entry name" value="Keratin_I"/>
</dbReference>
<accession>A0A8C8VL24</accession>
<dbReference type="Gene3D" id="1.20.5.500">
    <property type="entry name" value="Single helix bin"/>
    <property type="match status" value="1"/>
</dbReference>
<evidence type="ECO:0000313" key="8">
    <source>
        <dbReference type="Proteomes" id="UP000694393"/>
    </source>
</evidence>
<keyword evidence="8" id="KW-1185">Reference proteome</keyword>
<dbReference type="Gene3D" id="1.20.5.170">
    <property type="match status" value="1"/>
</dbReference>
<feature type="region of interest" description="Disordered" evidence="5">
    <location>
        <begin position="388"/>
        <end position="414"/>
    </location>
</feature>
<sequence length="414" mass="46618">LPPSYSTSSCRPGISLTNSCQANICLQTPSQTTPCLNCLPPTCLTPPCVPPACIPFPARAINCYLGGSYCSYNEGIFNSNGKETMQILNDRLACYLEKVKSLEKENADLECKIQEWHKNQPSYECTDFNCCYRTIEELQQQICCTKADNARLCLDTDNLKATSHDYAIKTDYEKGLRQSAETDINGLRRVLDDLTLCKADLEAQLESLTEVRTTCDYKVKDIGEHHSSQDFKVNVNMNAMPQEDLAKILAGVRKDYEAIIEKNRQGLEAWYKEQVTKEYIKLPSADFTYNESEIKGLRCTFQTLEIELQAQFSKKRALEGTLAETQSHYTFQLQNIKQLISNCEEELSQLRQDIKCQNNQYKILLGIKTRLEKEISTYRQLLEGNGVGGMPGSPCASHPGREGSGEALESLKLT</sequence>
<dbReference type="Ensembl" id="ENSPCET00000016065.1">
    <property type="protein sequence ID" value="ENSPCEP00000015512.1"/>
    <property type="gene ID" value="ENSPCEG00000012144.1"/>
</dbReference>
<dbReference type="InterPro" id="IPR039008">
    <property type="entry name" value="IF_rod_dom"/>
</dbReference>
<keyword evidence="2 4" id="KW-0175">Coiled coil</keyword>
<feature type="domain" description="IF rod" evidence="6">
    <location>
        <begin position="81"/>
        <end position="389"/>
    </location>
</feature>
<comment type="similarity">
    <text evidence="3">Belongs to the intermediate filament family.</text>
</comment>
<evidence type="ECO:0000256" key="5">
    <source>
        <dbReference type="SAM" id="MobiDB-lite"/>
    </source>
</evidence>
<keyword evidence="1 3" id="KW-0403">Intermediate filament</keyword>
<dbReference type="PANTHER" id="PTHR23239">
    <property type="entry name" value="INTERMEDIATE FILAMENT"/>
    <property type="match status" value="1"/>
</dbReference>
<dbReference type="GO" id="GO:0005882">
    <property type="term" value="C:intermediate filament"/>
    <property type="evidence" value="ECO:0007669"/>
    <property type="project" value="UniProtKB-KW"/>
</dbReference>
<name>A0A8C8VL24_9SAUR</name>
<dbReference type="PROSITE" id="PS51842">
    <property type="entry name" value="IF_ROD_2"/>
    <property type="match status" value="1"/>
</dbReference>
<dbReference type="SUPFAM" id="SSF64593">
    <property type="entry name" value="Intermediate filament protein, coiled coil region"/>
    <property type="match status" value="2"/>
</dbReference>
<reference evidence="7" key="1">
    <citation type="submission" date="2025-08" db="UniProtKB">
        <authorList>
            <consortium name="Ensembl"/>
        </authorList>
    </citation>
    <scope>IDENTIFICATION</scope>
</reference>
<evidence type="ECO:0000256" key="4">
    <source>
        <dbReference type="SAM" id="Coils"/>
    </source>
</evidence>
<feature type="coiled-coil region" evidence="4">
    <location>
        <begin position="85"/>
        <end position="119"/>
    </location>
</feature>
<dbReference type="GO" id="GO:0030855">
    <property type="term" value="P:epithelial cell differentiation"/>
    <property type="evidence" value="ECO:0007669"/>
    <property type="project" value="TreeGrafter"/>
</dbReference>
<evidence type="ECO:0000256" key="2">
    <source>
        <dbReference type="ARBA" id="ARBA00023054"/>
    </source>
</evidence>
<dbReference type="Proteomes" id="UP000694393">
    <property type="component" value="Unplaced"/>
</dbReference>
<dbReference type="Pfam" id="PF00038">
    <property type="entry name" value="Filament"/>
    <property type="match status" value="1"/>
</dbReference>
<dbReference type="PROSITE" id="PS00226">
    <property type="entry name" value="IF_ROD_1"/>
    <property type="match status" value="1"/>
</dbReference>
<proteinExistence type="inferred from homology"/>
<organism evidence="7 8">
    <name type="scientific">Pelusios castaneus</name>
    <name type="common">West African mud turtle</name>
    <dbReference type="NCBI Taxonomy" id="367368"/>
    <lineage>
        <taxon>Eukaryota</taxon>
        <taxon>Metazoa</taxon>
        <taxon>Chordata</taxon>
        <taxon>Craniata</taxon>
        <taxon>Vertebrata</taxon>
        <taxon>Euteleostomi</taxon>
        <taxon>Archelosauria</taxon>
        <taxon>Testudinata</taxon>
        <taxon>Testudines</taxon>
        <taxon>Pleurodira</taxon>
        <taxon>Pelomedusidae</taxon>
        <taxon>Pelusios</taxon>
    </lineage>
</organism>
<dbReference type="GO" id="GO:0045109">
    <property type="term" value="P:intermediate filament organization"/>
    <property type="evidence" value="ECO:0007669"/>
    <property type="project" value="TreeGrafter"/>
</dbReference>
<dbReference type="Gene3D" id="1.20.5.1160">
    <property type="entry name" value="Vasodilator-stimulated phosphoprotein"/>
    <property type="match status" value="1"/>
</dbReference>